<feature type="region of interest" description="Disordered" evidence="1">
    <location>
        <begin position="193"/>
        <end position="240"/>
    </location>
</feature>
<protein>
    <submittedName>
        <fullName evidence="2">Uncharacterized protein</fullName>
    </submittedName>
</protein>
<name>A0A438CGK9_VITVI</name>
<dbReference type="EMBL" id="QGNW01002238">
    <property type="protein sequence ID" value="RVW22334.1"/>
    <property type="molecule type" value="Genomic_DNA"/>
</dbReference>
<organism evidence="2 3">
    <name type="scientific">Vitis vinifera</name>
    <name type="common">Grape</name>
    <dbReference type="NCBI Taxonomy" id="29760"/>
    <lineage>
        <taxon>Eukaryota</taxon>
        <taxon>Viridiplantae</taxon>
        <taxon>Streptophyta</taxon>
        <taxon>Embryophyta</taxon>
        <taxon>Tracheophyta</taxon>
        <taxon>Spermatophyta</taxon>
        <taxon>Magnoliopsida</taxon>
        <taxon>eudicotyledons</taxon>
        <taxon>Gunneridae</taxon>
        <taxon>Pentapetalae</taxon>
        <taxon>rosids</taxon>
        <taxon>Vitales</taxon>
        <taxon>Vitaceae</taxon>
        <taxon>Viteae</taxon>
        <taxon>Vitis</taxon>
    </lineage>
</organism>
<reference evidence="2 3" key="1">
    <citation type="journal article" date="2018" name="PLoS Genet.">
        <title>Population sequencing reveals clonal diversity and ancestral inbreeding in the grapevine cultivar Chardonnay.</title>
        <authorList>
            <person name="Roach M.J."/>
            <person name="Johnson D.L."/>
            <person name="Bohlmann J."/>
            <person name="van Vuuren H.J."/>
            <person name="Jones S.J."/>
            <person name="Pretorius I.S."/>
            <person name="Schmidt S.A."/>
            <person name="Borneman A.R."/>
        </authorList>
    </citation>
    <scope>NUCLEOTIDE SEQUENCE [LARGE SCALE GENOMIC DNA]</scope>
    <source>
        <strain evidence="3">cv. Chardonnay</strain>
        <tissue evidence="2">Leaf</tissue>
    </source>
</reference>
<evidence type="ECO:0000313" key="3">
    <source>
        <dbReference type="Proteomes" id="UP000288805"/>
    </source>
</evidence>
<accession>A0A438CGK9</accession>
<sequence length="240" mass="26246">MPLYLEEELPPSMFFIDALLHHNISHCSIGCREDEFCWRHCLGSLRDTSLALTISSSPLFCTLKRRCIRRNYSSRCHSTSLPHTIMPDIGAPRIPTPAGPEHPEQPEEPVDIPSDTQPPAPVVASSEPILEVPPSAPQATPQPPPVIPPISEPFPSAEPRIAIPIIKSKIIATRAQHTTFMRQIQHHLGLISAPEHATPNPPKPAQAPSFVDQTMPPEETTTGKAEPAKPSSPQHPPPII</sequence>
<comment type="caution">
    <text evidence="2">The sequence shown here is derived from an EMBL/GenBank/DDBJ whole genome shotgun (WGS) entry which is preliminary data.</text>
</comment>
<gene>
    <name evidence="2" type="ORF">CK203_108739</name>
</gene>
<dbReference type="Proteomes" id="UP000288805">
    <property type="component" value="Unassembled WGS sequence"/>
</dbReference>
<evidence type="ECO:0000256" key="1">
    <source>
        <dbReference type="SAM" id="MobiDB-lite"/>
    </source>
</evidence>
<evidence type="ECO:0000313" key="2">
    <source>
        <dbReference type="EMBL" id="RVW22334.1"/>
    </source>
</evidence>
<dbReference type="AlphaFoldDB" id="A0A438CGK9"/>
<proteinExistence type="predicted"/>
<feature type="region of interest" description="Disordered" evidence="1">
    <location>
        <begin position="86"/>
        <end position="124"/>
    </location>
</feature>